<dbReference type="Pfam" id="PF00650">
    <property type="entry name" value="CRAL_TRIO"/>
    <property type="match status" value="1"/>
</dbReference>
<reference evidence="2" key="1">
    <citation type="submission" date="2020-06" db="EMBL/GenBank/DDBJ databases">
        <authorList>
            <consortium name="Plant Systems Biology data submission"/>
        </authorList>
    </citation>
    <scope>NUCLEOTIDE SEQUENCE</scope>
    <source>
        <strain evidence="2">D6</strain>
    </source>
</reference>
<gene>
    <name evidence="2" type="ORF">SEMRO_14_G010470.1</name>
</gene>
<keyword evidence="3" id="KW-1185">Reference proteome</keyword>
<protein>
    <recommendedName>
        <fullName evidence="1">CRAL-TRIO domain-containing protein</fullName>
    </recommendedName>
</protein>
<dbReference type="InterPro" id="IPR001251">
    <property type="entry name" value="CRAL-TRIO_dom"/>
</dbReference>
<dbReference type="Proteomes" id="UP001153069">
    <property type="component" value="Unassembled WGS sequence"/>
</dbReference>
<feature type="domain" description="CRAL-TRIO" evidence="1">
    <location>
        <begin position="130"/>
        <end position="211"/>
    </location>
</feature>
<dbReference type="EMBL" id="CAICTM010000014">
    <property type="protein sequence ID" value="CAB9497092.1"/>
    <property type="molecule type" value="Genomic_DNA"/>
</dbReference>
<dbReference type="SUPFAM" id="SSF52087">
    <property type="entry name" value="CRAL/TRIO domain"/>
    <property type="match status" value="1"/>
</dbReference>
<dbReference type="Gene3D" id="3.40.525.10">
    <property type="entry name" value="CRAL-TRIO lipid binding domain"/>
    <property type="match status" value="1"/>
</dbReference>
<evidence type="ECO:0000259" key="1">
    <source>
        <dbReference type="Pfam" id="PF00650"/>
    </source>
</evidence>
<name>A0A9N8D639_9STRA</name>
<accession>A0A9N8D639</accession>
<proteinExistence type="predicted"/>
<dbReference type="InterPro" id="IPR036865">
    <property type="entry name" value="CRAL-TRIO_dom_sf"/>
</dbReference>
<organism evidence="2 3">
    <name type="scientific">Seminavis robusta</name>
    <dbReference type="NCBI Taxonomy" id="568900"/>
    <lineage>
        <taxon>Eukaryota</taxon>
        <taxon>Sar</taxon>
        <taxon>Stramenopiles</taxon>
        <taxon>Ochrophyta</taxon>
        <taxon>Bacillariophyta</taxon>
        <taxon>Bacillariophyceae</taxon>
        <taxon>Bacillariophycidae</taxon>
        <taxon>Naviculales</taxon>
        <taxon>Naviculaceae</taxon>
        <taxon>Seminavis</taxon>
    </lineage>
</organism>
<comment type="caution">
    <text evidence="2">The sequence shown here is derived from an EMBL/GenBank/DDBJ whole genome shotgun (WGS) entry which is preliminary data.</text>
</comment>
<evidence type="ECO:0000313" key="2">
    <source>
        <dbReference type="EMBL" id="CAB9497092.1"/>
    </source>
</evidence>
<evidence type="ECO:0000313" key="3">
    <source>
        <dbReference type="Proteomes" id="UP001153069"/>
    </source>
</evidence>
<dbReference type="AlphaFoldDB" id="A0A9N8D639"/>
<sequence length="270" mass="31627">MNFQRDIMALSQVEKERAEAIKNAIAGRDDLKTLPDFEIAHLAIVRGENMDRALDTAYKMQCFREELKIIDTAQDGLDTILAFMNLQPGFLLELTYLPFHGTYSWSCDYEKLNPSVVRTREQWRTFQGGFYYMMRCAATDFHSIRTGLATLSECEGMGSHNFDIKLFEKAVHELWSFYPARYKETVWLHTPSFANFCYSMLRKIVSQELADSWRIGEEIQGFEGRRLTELFHIPNFEVATINLVARLQRYLTQRYHNEHTFELDNCRILA</sequence>
<dbReference type="OrthoDB" id="6406821at2759"/>